<reference evidence="4 5" key="1">
    <citation type="submission" date="2021-03" db="EMBL/GenBank/DDBJ databases">
        <title>Sequencing the genomes of 1000 actinobacteria strains.</title>
        <authorList>
            <person name="Klenk H.-P."/>
        </authorList>
    </citation>
    <scope>NUCLEOTIDE SEQUENCE [LARGE SCALE GENOMIC DNA]</scope>
    <source>
        <strain evidence="4 5">DSM 45510</strain>
    </source>
</reference>
<evidence type="ECO:0000256" key="2">
    <source>
        <dbReference type="SAM" id="SignalP"/>
    </source>
</evidence>
<gene>
    <name evidence="4" type="ORF">JOM49_001384</name>
</gene>
<sequence length="292" mass="30432">MASLARSTGRRLSFGLLAAALAVSGCATEVGGRALAGGAADEQSPAAKAPAPSGDPVAEPGQCVLGSSPAPVDCAKPHHVEVTKAGTFGADLPAARPDAAVIFKAALPECRTEAAKFLGSTDFDASTLAAWMLWAPVDDWAAGDRWYRCGVAQLDPDGKAVERTGSLKGALSGEKFFEFQVCSSAKPLEAAVKRISCTEPHHAEGLRVVTMGKPGDPVPTPDEFNAAARPVCGETLTKYLGTATRDDVVATWRWPSQTEWEQGFTNLTCYAQTDVPVTKKLRNLGAAPLPVG</sequence>
<evidence type="ECO:0000259" key="3">
    <source>
        <dbReference type="Pfam" id="PF13845"/>
    </source>
</evidence>
<feature type="domain" description="Septum formation-related" evidence="3">
    <location>
        <begin position="67"/>
        <end position="269"/>
    </location>
</feature>
<protein>
    <recommendedName>
        <fullName evidence="3">Septum formation-related domain-containing protein</fullName>
    </recommendedName>
</protein>
<dbReference type="RefSeq" id="WP_209663520.1">
    <property type="nucleotide sequence ID" value="NZ_JAGGMS010000001.1"/>
</dbReference>
<feature type="signal peptide" evidence="2">
    <location>
        <begin position="1"/>
        <end position="27"/>
    </location>
</feature>
<feature type="chain" id="PRO_5047290619" description="Septum formation-related domain-containing protein" evidence="2">
    <location>
        <begin position="28"/>
        <end position="292"/>
    </location>
</feature>
<dbReference type="Proteomes" id="UP000741013">
    <property type="component" value="Unassembled WGS sequence"/>
</dbReference>
<comment type="caution">
    <text evidence="4">The sequence shown here is derived from an EMBL/GenBank/DDBJ whole genome shotgun (WGS) entry which is preliminary data.</text>
</comment>
<accession>A0ABS4PLY6</accession>
<proteinExistence type="predicted"/>
<keyword evidence="2" id="KW-0732">Signal</keyword>
<feature type="region of interest" description="Disordered" evidence="1">
    <location>
        <begin position="41"/>
        <end position="61"/>
    </location>
</feature>
<name>A0ABS4PLY6_9PSEU</name>
<dbReference type="PROSITE" id="PS51257">
    <property type="entry name" value="PROKAR_LIPOPROTEIN"/>
    <property type="match status" value="1"/>
</dbReference>
<evidence type="ECO:0000256" key="1">
    <source>
        <dbReference type="SAM" id="MobiDB-lite"/>
    </source>
</evidence>
<dbReference type="EMBL" id="JAGGMS010000001">
    <property type="protein sequence ID" value="MBP2179858.1"/>
    <property type="molecule type" value="Genomic_DNA"/>
</dbReference>
<keyword evidence="5" id="KW-1185">Reference proteome</keyword>
<evidence type="ECO:0000313" key="5">
    <source>
        <dbReference type="Proteomes" id="UP000741013"/>
    </source>
</evidence>
<dbReference type="InterPro" id="IPR026004">
    <property type="entry name" value="Septum_form"/>
</dbReference>
<organism evidence="4 5">
    <name type="scientific">Amycolatopsis magusensis</name>
    <dbReference type="NCBI Taxonomy" id="882444"/>
    <lineage>
        <taxon>Bacteria</taxon>
        <taxon>Bacillati</taxon>
        <taxon>Actinomycetota</taxon>
        <taxon>Actinomycetes</taxon>
        <taxon>Pseudonocardiales</taxon>
        <taxon>Pseudonocardiaceae</taxon>
        <taxon>Amycolatopsis</taxon>
    </lineage>
</organism>
<evidence type="ECO:0000313" key="4">
    <source>
        <dbReference type="EMBL" id="MBP2179858.1"/>
    </source>
</evidence>
<dbReference type="Pfam" id="PF13845">
    <property type="entry name" value="Septum_form"/>
    <property type="match status" value="1"/>
</dbReference>